<accession>A0A1E5SYP7</accession>
<feature type="compositionally biased region" description="Polar residues" evidence="1">
    <location>
        <begin position="1"/>
        <end position="21"/>
    </location>
</feature>
<dbReference type="RefSeq" id="WP_069835763.1">
    <property type="nucleotide sequence ID" value="NZ_MDGQ01000005.1"/>
</dbReference>
<feature type="region of interest" description="Disordered" evidence="1">
    <location>
        <begin position="1"/>
        <end position="24"/>
    </location>
</feature>
<feature type="transmembrane region" description="Helical" evidence="2">
    <location>
        <begin position="71"/>
        <end position="90"/>
    </location>
</feature>
<dbReference type="EMBL" id="MDGQ01000005">
    <property type="protein sequence ID" value="OEK04258.1"/>
    <property type="molecule type" value="Genomic_DNA"/>
</dbReference>
<evidence type="ECO:0000256" key="2">
    <source>
        <dbReference type="SAM" id="Phobius"/>
    </source>
</evidence>
<evidence type="ECO:0000313" key="3">
    <source>
        <dbReference type="EMBL" id="OEK04258.1"/>
    </source>
</evidence>
<reference evidence="3 4" key="1">
    <citation type="submission" date="2016-08" db="EMBL/GenBank/DDBJ databases">
        <title>Draft genome of Fabibacter sp. strain SK-8.</title>
        <authorList>
            <person name="Wong S.-K."/>
            <person name="Hamasaki K."/>
            <person name="Yoshizawa S."/>
        </authorList>
    </citation>
    <scope>NUCLEOTIDE SEQUENCE [LARGE SCALE GENOMIC DNA]</scope>
    <source>
        <strain evidence="3 4">SK-8</strain>
    </source>
</reference>
<keyword evidence="2" id="KW-0472">Membrane</keyword>
<evidence type="ECO:0000256" key="1">
    <source>
        <dbReference type="SAM" id="MobiDB-lite"/>
    </source>
</evidence>
<keyword evidence="2" id="KW-0812">Transmembrane</keyword>
<dbReference type="Proteomes" id="UP000095552">
    <property type="component" value="Unassembled WGS sequence"/>
</dbReference>
<protein>
    <submittedName>
        <fullName evidence="3">Uncharacterized protein</fullName>
    </submittedName>
</protein>
<gene>
    <name evidence="3" type="ORF">BFP71_12300</name>
</gene>
<comment type="caution">
    <text evidence="3">The sequence shown here is derived from an EMBL/GenBank/DDBJ whole genome shotgun (WGS) entry which is preliminary data.</text>
</comment>
<proteinExistence type="predicted"/>
<sequence length="91" mass="10112">MIGVNSTGAFGTHNANQSLLNSRKGRPFLQGSAVRRFQNSDIELAIQEPSKSKRKQFKAWLKKDNAMERKISLLTLVVSFLAAKVILLLIA</sequence>
<name>A0A1E5SYP7_9BACT</name>
<evidence type="ECO:0000313" key="4">
    <source>
        <dbReference type="Proteomes" id="UP000095552"/>
    </source>
</evidence>
<dbReference type="AlphaFoldDB" id="A0A1E5SYP7"/>
<keyword evidence="2" id="KW-1133">Transmembrane helix</keyword>
<keyword evidence="4" id="KW-1185">Reference proteome</keyword>
<organism evidence="3 4">
    <name type="scientific">Roseivirga misakiensis</name>
    <dbReference type="NCBI Taxonomy" id="1563681"/>
    <lineage>
        <taxon>Bacteria</taxon>
        <taxon>Pseudomonadati</taxon>
        <taxon>Bacteroidota</taxon>
        <taxon>Cytophagia</taxon>
        <taxon>Cytophagales</taxon>
        <taxon>Roseivirgaceae</taxon>
        <taxon>Roseivirga</taxon>
    </lineage>
</organism>